<accession>A0A9W9ZNC0</accession>
<reference evidence="1" key="1">
    <citation type="submission" date="2023-01" db="EMBL/GenBank/DDBJ databases">
        <title>Genome assembly of the deep-sea coral Lophelia pertusa.</title>
        <authorList>
            <person name="Herrera S."/>
            <person name="Cordes E."/>
        </authorList>
    </citation>
    <scope>NUCLEOTIDE SEQUENCE</scope>
    <source>
        <strain evidence="1">USNM1676648</strain>
        <tissue evidence="1">Polyp</tissue>
    </source>
</reference>
<evidence type="ECO:0000313" key="1">
    <source>
        <dbReference type="EMBL" id="KAJ7384782.1"/>
    </source>
</evidence>
<proteinExistence type="predicted"/>
<dbReference type="AlphaFoldDB" id="A0A9W9ZNC0"/>
<organism evidence="1 2">
    <name type="scientific">Desmophyllum pertusum</name>
    <dbReference type="NCBI Taxonomy" id="174260"/>
    <lineage>
        <taxon>Eukaryota</taxon>
        <taxon>Metazoa</taxon>
        <taxon>Cnidaria</taxon>
        <taxon>Anthozoa</taxon>
        <taxon>Hexacorallia</taxon>
        <taxon>Scleractinia</taxon>
        <taxon>Caryophylliina</taxon>
        <taxon>Caryophylliidae</taxon>
        <taxon>Desmophyllum</taxon>
    </lineage>
</organism>
<keyword evidence="2" id="KW-1185">Reference proteome</keyword>
<sequence length="116" mass="13102">MADEEGATTTTTTTTTTTRKCSCSCCDFLWLVTTNRGMAQACRGNHDLPDVRNLGKFPWQLQSGIRVSDLRGDHRLHLCDFAHHPPDDSLVREAPASAYTATAWNDLLFFWLPWRC</sequence>
<name>A0A9W9ZNC0_9CNID</name>
<protein>
    <submittedName>
        <fullName evidence="1">Uncharacterized protein</fullName>
    </submittedName>
</protein>
<evidence type="ECO:0000313" key="2">
    <source>
        <dbReference type="Proteomes" id="UP001163046"/>
    </source>
</evidence>
<dbReference type="Proteomes" id="UP001163046">
    <property type="component" value="Unassembled WGS sequence"/>
</dbReference>
<dbReference type="EMBL" id="MU825885">
    <property type="protein sequence ID" value="KAJ7384782.1"/>
    <property type="molecule type" value="Genomic_DNA"/>
</dbReference>
<comment type="caution">
    <text evidence="1">The sequence shown here is derived from an EMBL/GenBank/DDBJ whole genome shotgun (WGS) entry which is preliminary data.</text>
</comment>
<gene>
    <name evidence="1" type="ORF">OS493_020374</name>
</gene>